<comment type="function">
    <text evidence="6">Involved in transcription antitermination. Required for transcription of ribosomal RNA (rRNA) genes. Binds specifically to the boxA antiterminator sequence of the ribosomal RNA (rrn) operons.</text>
</comment>
<dbReference type="InterPro" id="IPR006027">
    <property type="entry name" value="NusB_RsmB_TIM44"/>
</dbReference>
<keyword evidence="3 6" id="KW-0694">RNA-binding</keyword>
<sequence length="143" mass="16205">MRKVGIKSRRKARQLALEVAYRLDLLSEEVNSTCQDVLSREECDNMCREFLTVIITSLEQHIDKIDELIKDSLVNWDFDRLSYIERAIMRIAVAELLGAADVPYKVTLSEAVELAKTYSTPSAAAFINGILDNIVEKLGIKKE</sequence>
<dbReference type="GO" id="GO:0005829">
    <property type="term" value="C:cytosol"/>
    <property type="evidence" value="ECO:0007669"/>
    <property type="project" value="TreeGrafter"/>
</dbReference>
<accession>A0A7V0Q5H3</accession>
<evidence type="ECO:0000259" key="7">
    <source>
        <dbReference type="Pfam" id="PF01029"/>
    </source>
</evidence>
<dbReference type="GO" id="GO:0031564">
    <property type="term" value="P:transcription antitermination"/>
    <property type="evidence" value="ECO:0007669"/>
    <property type="project" value="UniProtKB-KW"/>
</dbReference>
<dbReference type="PANTHER" id="PTHR11078">
    <property type="entry name" value="N UTILIZATION SUBSTANCE PROTEIN B-RELATED"/>
    <property type="match status" value="1"/>
</dbReference>
<keyword evidence="4 6" id="KW-0805">Transcription regulation</keyword>
<dbReference type="GO" id="GO:0006353">
    <property type="term" value="P:DNA-templated transcription termination"/>
    <property type="evidence" value="ECO:0007669"/>
    <property type="project" value="UniProtKB-UniRule"/>
</dbReference>
<reference evidence="8" key="1">
    <citation type="journal article" date="2020" name="mSystems">
        <title>Genome- and Community-Level Interaction Insights into Carbon Utilization and Element Cycling Functions of Hydrothermarchaeota in Hydrothermal Sediment.</title>
        <authorList>
            <person name="Zhou Z."/>
            <person name="Liu Y."/>
            <person name="Xu W."/>
            <person name="Pan J."/>
            <person name="Luo Z.H."/>
            <person name="Li M."/>
        </authorList>
    </citation>
    <scope>NUCLEOTIDE SEQUENCE [LARGE SCALE GENOMIC DNA]</scope>
    <source>
        <strain evidence="8">HyVt-28</strain>
    </source>
</reference>
<protein>
    <recommendedName>
        <fullName evidence="6">Transcription antitermination protein NusB</fullName>
    </recommendedName>
    <alternativeName>
        <fullName evidence="6">Antitermination factor NusB</fullName>
    </alternativeName>
</protein>
<keyword evidence="5 6" id="KW-0804">Transcription</keyword>
<evidence type="ECO:0000256" key="1">
    <source>
        <dbReference type="ARBA" id="ARBA00005952"/>
    </source>
</evidence>
<dbReference type="NCBIfam" id="TIGR01951">
    <property type="entry name" value="nusB"/>
    <property type="match status" value="1"/>
</dbReference>
<comment type="caution">
    <text evidence="8">The sequence shown here is derived from an EMBL/GenBank/DDBJ whole genome shotgun (WGS) entry which is preliminary data.</text>
</comment>
<dbReference type="HAMAP" id="MF_00073">
    <property type="entry name" value="NusB"/>
    <property type="match status" value="1"/>
</dbReference>
<dbReference type="SUPFAM" id="SSF48013">
    <property type="entry name" value="NusB-like"/>
    <property type="match status" value="1"/>
</dbReference>
<dbReference type="InterPro" id="IPR035926">
    <property type="entry name" value="NusB-like_sf"/>
</dbReference>
<evidence type="ECO:0000256" key="2">
    <source>
        <dbReference type="ARBA" id="ARBA00022814"/>
    </source>
</evidence>
<evidence type="ECO:0000256" key="3">
    <source>
        <dbReference type="ARBA" id="ARBA00022884"/>
    </source>
</evidence>
<evidence type="ECO:0000256" key="4">
    <source>
        <dbReference type="ARBA" id="ARBA00023015"/>
    </source>
</evidence>
<dbReference type="EMBL" id="DRDR01000045">
    <property type="protein sequence ID" value="HDL60009.1"/>
    <property type="molecule type" value="Genomic_DNA"/>
</dbReference>
<feature type="domain" description="NusB/RsmB/TIM44" evidence="7">
    <location>
        <begin position="10"/>
        <end position="135"/>
    </location>
</feature>
<dbReference type="AlphaFoldDB" id="A0A7V0Q5H3"/>
<dbReference type="InterPro" id="IPR011605">
    <property type="entry name" value="NusB_fam"/>
</dbReference>
<organism evidence="8">
    <name type="scientific">candidate division WOR-3 bacterium</name>
    <dbReference type="NCBI Taxonomy" id="2052148"/>
    <lineage>
        <taxon>Bacteria</taxon>
        <taxon>Bacteria division WOR-3</taxon>
    </lineage>
</organism>
<keyword evidence="2 6" id="KW-0889">Transcription antitermination</keyword>
<gene>
    <name evidence="6 8" type="primary">nusB</name>
    <name evidence="8" type="ORF">ENH14_00980</name>
</gene>
<dbReference type="PANTHER" id="PTHR11078:SF3">
    <property type="entry name" value="ANTITERMINATION NUSB DOMAIN-CONTAINING PROTEIN"/>
    <property type="match status" value="1"/>
</dbReference>
<evidence type="ECO:0000256" key="5">
    <source>
        <dbReference type="ARBA" id="ARBA00023163"/>
    </source>
</evidence>
<dbReference type="GO" id="GO:0003723">
    <property type="term" value="F:RNA binding"/>
    <property type="evidence" value="ECO:0007669"/>
    <property type="project" value="UniProtKB-UniRule"/>
</dbReference>
<dbReference type="Pfam" id="PF01029">
    <property type="entry name" value="NusB"/>
    <property type="match status" value="1"/>
</dbReference>
<proteinExistence type="inferred from homology"/>
<name>A0A7V0Q5H3_UNCW3</name>
<dbReference type="Proteomes" id="UP000886381">
    <property type="component" value="Unassembled WGS sequence"/>
</dbReference>
<dbReference type="Gene3D" id="1.10.940.10">
    <property type="entry name" value="NusB-like"/>
    <property type="match status" value="1"/>
</dbReference>
<comment type="similarity">
    <text evidence="1 6">Belongs to the NusB family.</text>
</comment>
<evidence type="ECO:0000256" key="6">
    <source>
        <dbReference type="HAMAP-Rule" id="MF_00073"/>
    </source>
</evidence>
<evidence type="ECO:0000313" key="8">
    <source>
        <dbReference type="EMBL" id="HDL60009.1"/>
    </source>
</evidence>